<evidence type="ECO:0000313" key="24">
    <source>
        <dbReference type="Proteomes" id="UP000596083"/>
    </source>
</evidence>
<evidence type="ECO:0000256" key="16">
    <source>
        <dbReference type="ARBA" id="ARBA00023204"/>
    </source>
</evidence>
<dbReference type="SUPFAM" id="SSF50249">
    <property type="entry name" value="Nucleic acid-binding proteins"/>
    <property type="match status" value="1"/>
</dbReference>
<dbReference type="NCBIfam" id="TIGR02777">
    <property type="entry name" value="LigD_PE_dom"/>
    <property type="match status" value="1"/>
</dbReference>
<evidence type="ECO:0000256" key="17">
    <source>
        <dbReference type="ARBA" id="ARBA00023211"/>
    </source>
</evidence>
<dbReference type="PANTHER" id="PTHR42705">
    <property type="entry name" value="BIFUNCTIONAL NON-HOMOLOGOUS END JOINING PROTEIN LIGD"/>
    <property type="match status" value="1"/>
</dbReference>
<feature type="domain" description="ATP-dependent DNA ligase family profile" evidence="22">
    <location>
        <begin position="305"/>
        <end position="430"/>
    </location>
</feature>
<keyword evidence="4" id="KW-0808">Transferase</keyword>
<keyword evidence="16" id="KW-0234">DNA repair</keyword>
<evidence type="ECO:0000256" key="18">
    <source>
        <dbReference type="ARBA" id="ARBA00023268"/>
    </source>
</evidence>
<sequence>MVEVDRLAEYVTRRDFSRTGEPGRGTRRKSRKDKLSFVVQKHDASRLHYDFRLEWDGTLLSWAVTRGPSDDPREKRLAVRTEDHPLDYAGFEGTIPKDQYGGGTVMVWDRGTWEPVGDPEQGLSEGKLKFRLKGERMNGGWALVRMRGRKSERRENWLLIKERDGMAGDEADHLTGTFETSVKTGRLLDAIEQDGKPKRTGSKSGSSGGKMPKFRKPQLATLYDAVPEGESWIHETKFDGYRCIAAVGKGGPRFFTRSGQDWTDKYQALADAFDALEGESLLLDGEIMAADVPKNGSAFSALQAALHDGAPLLYYVFDILERNGRTLTDRPLLERKAALEEALAPLDLEEGKVRVSAWVEGNGGDILEKICKAGGEGIVSKKADAPYRHSRTKSWRKVKCGKRQEFVIGGYSPSSKRGRAFASLLLGQYADDGRLCYRGRAGTGFSANELDRLGGKLKSLSRKTAPFEDVPGAIARDAAWVTPKLVAEIEFAELTAEGHVRHGAYLGLRGDKEAEEVTPENETRSDVKVEGITITHPDRELFAKAGVSKLDIARHYGLVGERMVEICGERPISLLRCPAGIEGECFFQKHAGKGFPDELTRIDIAEKDGETGEYLYASGAEGYVAAAQMGTIEFHGWAARADRLERPDRMVFDLDPDEKLGFAETKQAAFDLKALLKDIGLEAYAMATGGKGIHVVVPLRRTVGWETLKSFAKTLAHLMAEREPDRFTATMTKDKRKGKIFIDWLRNERGATAILPYSVRARPGAPVATPVTWDELKELKSAAAFGLKDMAERLGQEEPALAVKPQTLAKAVIDKLERRLG</sequence>
<evidence type="ECO:0000256" key="10">
    <source>
        <dbReference type="ARBA" id="ARBA00022801"/>
    </source>
</evidence>
<dbReference type="GO" id="GO:0006310">
    <property type="term" value="P:DNA recombination"/>
    <property type="evidence" value="ECO:0007669"/>
    <property type="project" value="UniProtKB-KW"/>
</dbReference>
<dbReference type="KEGG" id="mlut:JET14_02415"/>
<dbReference type="GO" id="GO:0005524">
    <property type="term" value="F:ATP binding"/>
    <property type="evidence" value="ECO:0007669"/>
    <property type="project" value="UniProtKB-KW"/>
</dbReference>
<evidence type="ECO:0000256" key="3">
    <source>
        <dbReference type="ARBA" id="ARBA00022598"/>
    </source>
</evidence>
<evidence type="ECO:0000256" key="4">
    <source>
        <dbReference type="ARBA" id="ARBA00022679"/>
    </source>
</evidence>
<dbReference type="GO" id="GO:0004527">
    <property type="term" value="F:exonuclease activity"/>
    <property type="evidence" value="ECO:0007669"/>
    <property type="project" value="UniProtKB-KW"/>
</dbReference>
<keyword evidence="7" id="KW-0479">Metal-binding</keyword>
<dbReference type="GO" id="GO:0046872">
    <property type="term" value="F:metal ion binding"/>
    <property type="evidence" value="ECO:0007669"/>
    <property type="project" value="UniProtKB-KW"/>
</dbReference>
<gene>
    <name evidence="23" type="primary">ligD</name>
    <name evidence="23" type="ORF">JET14_02415</name>
</gene>
<keyword evidence="15" id="KW-0233">DNA recombination</keyword>
<keyword evidence="8" id="KW-0547">Nucleotide-binding</keyword>
<organism evidence="23 24">
    <name type="scientific">Martelella lutilitoris</name>
    <dbReference type="NCBI Taxonomy" id="2583532"/>
    <lineage>
        <taxon>Bacteria</taxon>
        <taxon>Pseudomonadati</taxon>
        <taxon>Pseudomonadota</taxon>
        <taxon>Alphaproteobacteria</taxon>
        <taxon>Hyphomicrobiales</taxon>
        <taxon>Aurantimonadaceae</taxon>
        <taxon>Martelella</taxon>
    </lineage>
</organism>
<evidence type="ECO:0000256" key="1">
    <source>
        <dbReference type="ARBA" id="ARBA00001936"/>
    </source>
</evidence>
<dbReference type="SUPFAM" id="SSF56091">
    <property type="entry name" value="DNA ligase/mRNA capping enzyme, catalytic domain"/>
    <property type="match status" value="1"/>
</dbReference>
<reference evidence="23 24" key="1">
    <citation type="submission" date="2020-12" db="EMBL/GenBank/DDBJ databases">
        <authorList>
            <person name="Zheng R.K."/>
            <person name="Sun C.M."/>
        </authorList>
    </citation>
    <scope>NUCLEOTIDE SEQUENCE [LARGE SCALE GENOMIC DNA]</scope>
    <source>
        <strain evidence="23 24">ZRK001</strain>
    </source>
</reference>
<evidence type="ECO:0000313" key="23">
    <source>
        <dbReference type="EMBL" id="QQM31055.1"/>
    </source>
</evidence>
<dbReference type="CDD" id="cd07971">
    <property type="entry name" value="OBF_DNA_ligase_LigD"/>
    <property type="match status" value="1"/>
</dbReference>
<keyword evidence="9" id="KW-0227">DNA damage</keyword>
<dbReference type="CDD" id="cd04862">
    <property type="entry name" value="PaeLigD_Pol_like"/>
    <property type="match status" value="1"/>
</dbReference>
<dbReference type="InterPro" id="IPR014146">
    <property type="entry name" value="LigD_ligase_dom"/>
</dbReference>
<dbReference type="NCBIfam" id="NF004628">
    <property type="entry name" value="PRK05972.1"/>
    <property type="match status" value="1"/>
</dbReference>
<name>A0A7T7KLU6_9HYPH</name>
<dbReference type="Gene3D" id="3.30.1490.70">
    <property type="match status" value="1"/>
</dbReference>
<dbReference type="Gene3D" id="3.90.920.10">
    <property type="entry name" value="DNA primase, PRIM domain"/>
    <property type="match status" value="1"/>
</dbReference>
<evidence type="ECO:0000256" key="5">
    <source>
        <dbReference type="ARBA" id="ARBA00022695"/>
    </source>
</evidence>
<dbReference type="EC" id="6.5.1.1" evidence="2"/>
<evidence type="ECO:0000256" key="7">
    <source>
        <dbReference type="ARBA" id="ARBA00022723"/>
    </source>
</evidence>
<dbReference type="NCBIfam" id="TIGR02779">
    <property type="entry name" value="NHEJ_ligase_lig"/>
    <property type="match status" value="1"/>
</dbReference>
<dbReference type="Proteomes" id="UP000596083">
    <property type="component" value="Chromosome"/>
</dbReference>
<dbReference type="InterPro" id="IPR052171">
    <property type="entry name" value="NHEJ_LigD"/>
</dbReference>
<dbReference type="InterPro" id="IPR014145">
    <property type="entry name" value="LigD_pol_dom"/>
</dbReference>
<dbReference type="InterPro" id="IPR014143">
    <property type="entry name" value="NHEJ_ligase_prk"/>
</dbReference>
<evidence type="ECO:0000256" key="20">
    <source>
        <dbReference type="ARBA" id="ARBA00034003"/>
    </source>
</evidence>
<dbReference type="InterPro" id="IPR014144">
    <property type="entry name" value="LigD_PE_domain"/>
</dbReference>
<dbReference type="GO" id="GO:0003910">
    <property type="term" value="F:DNA ligase (ATP) activity"/>
    <property type="evidence" value="ECO:0007669"/>
    <property type="project" value="UniProtKB-EC"/>
</dbReference>
<dbReference type="InterPro" id="IPR012340">
    <property type="entry name" value="NA-bd_OB-fold"/>
</dbReference>
<keyword evidence="18" id="KW-0511">Multifunctional enzyme</keyword>
<dbReference type="NCBIfam" id="TIGR02778">
    <property type="entry name" value="ligD_pol"/>
    <property type="match status" value="1"/>
</dbReference>
<dbReference type="AlphaFoldDB" id="A0A7T7KLU6"/>
<keyword evidence="6" id="KW-0540">Nuclease</keyword>
<evidence type="ECO:0000256" key="6">
    <source>
        <dbReference type="ARBA" id="ARBA00022722"/>
    </source>
</evidence>
<evidence type="ECO:0000256" key="2">
    <source>
        <dbReference type="ARBA" id="ARBA00012727"/>
    </source>
</evidence>
<dbReference type="Pfam" id="PF13298">
    <property type="entry name" value="LigD_N"/>
    <property type="match status" value="1"/>
</dbReference>
<evidence type="ECO:0000256" key="12">
    <source>
        <dbReference type="ARBA" id="ARBA00022840"/>
    </source>
</evidence>
<dbReference type="GO" id="GO:0003887">
    <property type="term" value="F:DNA-directed DNA polymerase activity"/>
    <property type="evidence" value="ECO:0007669"/>
    <property type="project" value="UniProtKB-KW"/>
</dbReference>
<comment type="cofactor">
    <cofactor evidence="1">
        <name>Mn(2+)</name>
        <dbReference type="ChEBI" id="CHEBI:29035"/>
    </cofactor>
</comment>
<keyword evidence="3 23" id="KW-0436">Ligase</keyword>
<evidence type="ECO:0000256" key="19">
    <source>
        <dbReference type="ARBA" id="ARBA00029943"/>
    </source>
</evidence>
<evidence type="ECO:0000256" key="11">
    <source>
        <dbReference type="ARBA" id="ARBA00022839"/>
    </source>
</evidence>
<evidence type="ECO:0000256" key="13">
    <source>
        <dbReference type="ARBA" id="ARBA00022932"/>
    </source>
</evidence>
<dbReference type="PANTHER" id="PTHR42705:SF2">
    <property type="entry name" value="BIFUNCTIONAL NON-HOMOLOGOUS END JOINING PROTEIN LIGD"/>
    <property type="match status" value="1"/>
</dbReference>
<keyword evidence="17" id="KW-0464">Manganese</keyword>
<accession>A0A7T7KLU6</accession>
<keyword evidence="10" id="KW-0378">Hydrolase</keyword>
<dbReference type="RefSeq" id="WP_200336639.1">
    <property type="nucleotide sequence ID" value="NZ_CP066786.1"/>
</dbReference>
<protein>
    <recommendedName>
        <fullName evidence="2">DNA ligase (ATP)</fullName>
        <ecNumber evidence="2">6.5.1.1</ecNumber>
    </recommendedName>
    <alternativeName>
        <fullName evidence="19">NHEJ DNA polymerase</fullName>
    </alternativeName>
</protein>
<keyword evidence="13" id="KW-0239">DNA-directed DNA polymerase</keyword>
<evidence type="ECO:0000256" key="9">
    <source>
        <dbReference type="ARBA" id="ARBA00022763"/>
    </source>
</evidence>
<dbReference type="InterPro" id="IPR012310">
    <property type="entry name" value="DNA_ligase_ATP-dep_cent"/>
</dbReference>
<evidence type="ECO:0000256" key="14">
    <source>
        <dbReference type="ARBA" id="ARBA00023125"/>
    </source>
</evidence>
<dbReference type="InterPro" id="IPR033651">
    <property type="entry name" value="PaeLigD_Pol-like"/>
</dbReference>
<dbReference type="InterPro" id="IPR012309">
    <property type="entry name" value="DNA_ligase_ATP-dep_C"/>
</dbReference>
<dbReference type="PROSITE" id="PS50160">
    <property type="entry name" value="DNA_LIGASE_A3"/>
    <property type="match status" value="1"/>
</dbReference>
<feature type="region of interest" description="Disordered" evidence="21">
    <location>
        <begin position="190"/>
        <end position="214"/>
    </location>
</feature>
<comment type="catalytic activity">
    <reaction evidence="20">
        <text>ATP + (deoxyribonucleotide)n-3'-hydroxyl + 5'-phospho-(deoxyribonucleotide)m = (deoxyribonucleotide)n+m + AMP + diphosphate.</text>
        <dbReference type="EC" id="6.5.1.1"/>
    </reaction>
</comment>
<keyword evidence="5" id="KW-0548">Nucleotidyltransferase</keyword>
<evidence type="ECO:0000256" key="8">
    <source>
        <dbReference type="ARBA" id="ARBA00022741"/>
    </source>
</evidence>
<dbReference type="CDD" id="cd07906">
    <property type="entry name" value="Adenylation_DNA_ligase_LigD_LigC"/>
    <property type="match status" value="1"/>
</dbReference>
<dbReference type="GO" id="GO:0003677">
    <property type="term" value="F:DNA binding"/>
    <property type="evidence" value="ECO:0007669"/>
    <property type="project" value="UniProtKB-KW"/>
</dbReference>
<dbReference type="GO" id="GO:0006281">
    <property type="term" value="P:DNA repair"/>
    <property type="evidence" value="ECO:0007669"/>
    <property type="project" value="UniProtKB-KW"/>
</dbReference>
<keyword evidence="12" id="KW-0067">ATP-binding</keyword>
<dbReference type="Pfam" id="PF04679">
    <property type="entry name" value="DNA_ligase_A_C"/>
    <property type="match status" value="1"/>
</dbReference>
<dbReference type="Gene3D" id="2.40.50.140">
    <property type="entry name" value="Nucleic acid-binding proteins"/>
    <property type="match status" value="1"/>
</dbReference>
<proteinExistence type="predicted"/>
<dbReference type="Gene3D" id="3.30.470.30">
    <property type="entry name" value="DNA ligase/mRNA capping enzyme"/>
    <property type="match status" value="1"/>
</dbReference>
<dbReference type="NCBIfam" id="TIGR02776">
    <property type="entry name" value="NHEJ_ligase_prk"/>
    <property type="match status" value="1"/>
</dbReference>
<dbReference type="Pfam" id="PF21686">
    <property type="entry name" value="LigD_Prim-Pol"/>
    <property type="match status" value="1"/>
</dbReference>
<evidence type="ECO:0000256" key="15">
    <source>
        <dbReference type="ARBA" id="ARBA00023172"/>
    </source>
</evidence>
<dbReference type="EMBL" id="CP066786">
    <property type="protein sequence ID" value="QQM31055.1"/>
    <property type="molecule type" value="Genomic_DNA"/>
</dbReference>
<evidence type="ECO:0000259" key="22">
    <source>
        <dbReference type="PROSITE" id="PS50160"/>
    </source>
</evidence>
<evidence type="ECO:0000256" key="21">
    <source>
        <dbReference type="SAM" id="MobiDB-lite"/>
    </source>
</evidence>
<keyword evidence="14" id="KW-0238">DNA-binding</keyword>
<dbReference type="Pfam" id="PF01068">
    <property type="entry name" value="DNA_ligase_A_M"/>
    <property type="match status" value="1"/>
</dbReference>
<keyword evidence="11" id="KW-0269">Exonuclease</keyword>